<dbReference type="Gene3D" id="3.40.50.2300">
    <property type="match status" value="1"/>
</dbReference>
<dbReference type="Pfam" id="PF00072">
    <property type="entry name" value="Response_reg"/>
    <property type="match status" value="1"/>
</dbReference>
<gene>
    <name evidence="4" type="primary">LOC107759355</name>
</gene>
<comment type="caution">
    <text evidence="1">Lacks conserved residue(s) required for the propagation of feature annotation.</text>
</comment>
<dbReference type="STRING" id="4097.A0A1S3WYP2"/>
<dbReference type="PANTHER" id="PTHR43228">
    <property type="entry name" value="TWO-COMPONENT RESPONSE REGULATOR"/>
    <property type="match status" value="1"/>
</dbReference>
<dbReference type="CDD" id="cd17546">
    <property type="entry name" value="REC_hyHK_CKI1_RcsC-like"/>
    <property type="match status" value="1"/>
</dbReference>
<dbReference type="GeneID" id="107759355"/>
<dbReference type="AlphaFoldDB" id="A0A1S3WYP2"/>
<evidence type="ECO:0000259" key="2">
    <source>
        <dbReference type="PROSITE" id="PS50110"/>
    </source>
</evidence>
<dbReference type="OrthoDB" id="21225at2759"/>
<proteinExistence type="predicted"/>
<dbReference type="SMR" id="A0A1S3WYP2"/>
<evidence type="ECO:0000256" key="1">
    <source>
        <dbReference type="PROSITE-ProRule" id="PRU00169"/>
    </source>
</evidence>
<accession>A0A1S3WYP2</accession>
<reference evidence="4" key="2">
    <citation type="submission" date="2025-08" db="UniProtKB">
        <authorList>
            <consortium name="RefSeq"/>
        </authorList>
    </citation>
    <scope>IDENTIFICATION</scope>
    <source>
        <tissue evidence="4">Leaf</tissue>
    </source>
</reference>
<sequence length="149" mass="16498">MSSSASASSSKSKKRVGPDNDFKVGKQLQVLIVDDDDVSQTTYILFLQKCGVETLGVRNGNVAVTIHDITEMRFDLILMNSVLPLMDGIPATKKLREMGITTMIVGMTNVNDKEEVRKEFMEAGVDDCYEKPLTPEILRSLLEKLSNKA</sequence>
<dbReference type="RefSeq" id="XP_016432762.1">
    <property type="nucleotide sequence ID" value="XM_016577276.1"/>
</dbReference>
<dbReference type="InterPro" id="IPR011006">
    <property type="entry name" value="CheY-like_superfamily"/>
</dbReference>
<evidence type="ECO:0000313" key="4">
    <source>
        <dbReference type="RefSeq" id="XP_016432762.1"/>
    </source>
</evidence>
<dbReference type="OMA" id="DECFPKP"/>
<feature type="domain" description="Response regulatory" evidence="2">
    <location>
        <begin position="29"/>
        <end position="146"/>
    </location>
</feature>
<reference evidence="3" key="1">
    <citation type="journal article" date="2014" name="Nat. Commun.">
        <title>The tobacco genome sequence and its comparison with those of tomato and potato.</title>
        <authorList>
            <person name="Sierro N."/>
            <person name="Battey J.N."/>
            <person name="Ouadi S."/>
            <person name="Bakaher N."/>
            <person name="Bovet L."/>
            <person name="Willig A."/>
            <person name="Goepfert S."/>
            <person name="Peitsch M.C."/>
            <person name="Ivanov N.V."/>
        </authorList>
    </citation>
    <scope>NUCLEOTIDE SEQUENCE [LARGE SCALE GENOMIC DNA]</scope>
</reference>
<protein>
    <submittedName>
        <fullName evidence="4">Two-component response regulator ARR22-like</fullName>
    </submittedName>
</protein>
<dbReference type="KEGG" id="nta:107759355"/>
<name>A0A1S3WYP2_TOBAC</name>
<organism evidence="3 4">
    <name type="scientific">Nicotiana tabacum</name>
    <name type="common">Common tobacco</name>
    <dbReference type="NCBI Taxonomy" id="4097"/>
    <lineage>
        <taxon>Eukaryota</taxon>
        <taxon>Viridiplantae</taxon>
        <taxon>Streptophyta</taxon>
        <taxon>Embryophyta</taxon>
        <taxon>Tracheophyta</taxon>
        <taxon>Spermatophyta</taxon>
        <taxon>Magnoliopsida</taxon>
        <taxon>eudicotyledons</taxon>
        <taxon>Gunneridae</taxon>
        <taxon>Pentapetalae</taxon>
        <taxon>asterids</taxon>
        <taxon>lamiids</taxon>
        <taxon>Solanales</taxon>
        <taxon>Solanaceae</taxon>
        <taxon>Nicotianoideae</taxon>
        <taxon>Nicotianeae</taxon>
        <taxon>Nicotiana</taxon>
    </lineage>
</organism>
<dbReference type="PROSITE" id="PS50110">
    <property type="entry name" value="RESPONSE_REGULATORY"/>
    <property type="match status" value="1"/>
</dbReference>
<dbReference type="InterPro" id="IPR052048">
    <property type="entry name" value="ST_Response_Regulator"/>
</dbReference>
<dbReference type="SUPFAM" id="SSF52172">
    <property type="entry name" value="CheY-like"/>
    <property type="match status" value="1"/>
</dbReference>
<dbReference type="Proteomes" id="UP000790787">
    <property type="component" value="Chromosome 18"/>
</dbReference>
<keyword evidence="3" id="KW-1185">Reference proteome</keyword>
<dbReference type="RefSeq" id="XP_016432762.1">
    <property type="nucleotide sequence ID" value="XM_016577276.2"/>
</dbReference>
<dbReference type="GO" id="GO:0000160">
    <property type="term" value="P:phosphorelay signal transduction system"/>
    <property type="evidence" value="ECO:0007669"/>
    <property type="project" value="InterPro"/>
</dbReference>
<dbReference type="PANTHER" id="PTHR43228:SF23">
    <property type="entry name" value="TWO-COMPONENT RESPONSE REGULATOR ARR22-LIKE"/>
    <property type="match status" value="1"/>
</dbReference>
<dbReference type="InterPro" id="IPR001789">
    <property type="entry name" value="Sig_transdc_resp-reg_receiver"/>
</dbReference>
<dbReference type="SMART" id="SM00448">
    <property type="entry name" value="REC"/>
    <property type="match status" value="1"/>
</dbReference>
<evidence type="ECO:0000313" key="3">
    <source>
        <dbReference type="Proteomes" id="UP000790787"/>
    </source>
</evidence>
<dbReference type="PaxDb" id="4097-A0A1S3WYP2"/>